<proteinExistence type="predicted"/>
<gene>
    <name evidence="5" type="primary">LOC106011078</name>
</gene>
<dbReference type="RefSeq" id="XP_012934887.1">
    <property type="nucleotide sequence ID" value="XM_013079433.2"/>
</dbReference>
<dbReference type="CDD" id="cd00096">
    <property type="entry name" value="Ig"/>
    <property type="match status" value="1"/>
</dbReference>
<dbReference type="Pfam" id="PF00047">
    <property type="entry name" value="ig"/>
    <property type="match status" value="1"/>
</dbReference>
<evidence type="ECO:0000259" key="3">
    <source>
        <dbReference type="PROSITE" id="PS50835"/>
    </source>
</evidence>
<dbReference type="InterPro" id="IPR007110">
    <property type="entry name" value="Ig-like_dom"/>
</dbReference>
<dbReference type="InterPro" id="IPR036179">
    <property type="entry name" value="Ig-like_dom_sf"/>
</dbReference>
<keyword evidence="2" id="KW-0732">Signal</keyword>
<accession>A0ABM0ZUT2</accession>
<dbReference type="InterPro" id="IPR013151">
    <property type="entry name" value="Immunoglobulin_dom"/>
</dbReference>
<evidence type="ECO:0000256" key="2">
    <source>
        <dbReference type="SAM" id="SignalP"/>
    </source>
</evidence>
<feature type="domain" description="Ig-like" evidence="3">
    <location>
        <begin position="31"/>
        <end position="118"/>
    </location>
</feature>
<feature type="transmembrane region" description="Helical" evidence="1">
    <location>
        <begin position="135"/>
        <end position="160"/>
    </location>
</feature>
<dbReference type="Proteomes" id="UP000694888">
    <property type="component" value="Unplaced"/>
</dbReference>
<organism evidence="4 5">
    <name type="scientific">Aplysia californica</name>
    <name type="common">California sea hare</name>
    <dbReference type="NCBI Taxonomy" id="6500"/>
    <lineage>
        <taxon>Eukaryota</taxon>
        <taxon>Metazoa</taxon>
        <taxon>Spiralia</taxon>
        <taxon>Lophotrochozoa</taxon>
        <taxon>Mollusca</taxon>
        <taxon>Gastropoda</taxon>
        <taxon>Heterobranchia</taxon>
        <taxon>Euthyneura</taxon>
        <taxon>Tectipleura</taxon>
        <taxon>Aplysiida</taxon>
        <taxon>Aplysioidea</taxon>
        <taxon>Aplysiidae</taxon>
        <taxon>Aplysia</taxon>
    </lineage>
</organism>
<keyword evidence="1" id="KW-1133">Transmembrane helix</keyword>
<dbReference type="PROSITE" id="PS50835">
    <property type="entry name" value="IG_LIKE"/>
    <property type="match status" value="1"/>
</dbReference>
<dbReference type="Gene3D" id="2.60.40.10">
    <property type="entry name" value="Immunoglobulins"/>
    <property type="match status" value="1"/>
</dbReference>
<keyword evidence="1" id="KW-0472">Membrane</keyword>
<reference evidence="5" key="1">
    <citation type="submission" date="2025-08" db="UniProtKB">
        <authorList>
            <consortium name="RefSeq"/>
        </authorList>
    </citation>
    <scope>IDENTIFICATION</scope>
</reference>
<dbReference type="GeneID" id="106011078"/>
<evidence type="ECO:0000256" key="1">
    <source>
        <dbReference type="SAM" id="Phobius"/>
    </source>
</evidence>
<dbReference type="SUPFAM" id="SSF48726">
    <property type="entry name" value="Immunoglobulin"/>
    <property type="match status" value="1"/>
</dbReference>
<evidence type="ECO:0000313" key="4">
    <source>
        <dbReference type="Proteomes" id="UP000694888"/>
    </source>
</evidence>
<feature type="signal peptide" evidence="2">
    <location>
        <begin position="1"/>
        <end position="19"/>
    </location>
</feature>
<keyword evidence="1" id="KW-0812">Transmembrane</keyword>
<feature type="chain" id="PRO_5045196248" evidence="2">
    <location>
        <begin position="20"/>
        <end position="217"/>
    </location>
</feature>
<evidence type="ECO:0000313" key="5">
    <source>
        <dbReference type="RefSeq" id="XP_012934887.1"/>
    </source>
</evidence>
<keyword evidence="4" id="KW-1185">Reference proteome</keyword>
<sequence length="217" mass="24143">MRSLSVVICLLLAVTGSLCENLQLWSSQSKEGVNFSLDCMPTDLGREPNVTSVHRLRWYKKGESGQLTTNDHYTIQEKGGVAGAELVFTPVTPTSAGIYFCQVSNATDHLGTVVKGLNIGGRLYEDYMDKYRTSVIIGIITGGSVLFLVLAVCFIDHFRFLTPEQKQKRRDRKEERLARQARLHNGGLDNNGLDMSEDVTRATHEVNGEQKQANTHL</sequence>
<protein>
    <submittedName>
        <fullName evidence="5">Uncharacterized protein LOC106011078</fullName>
    </submittedName>
</protein>
<name>A0ABM0ZUT2_APLCA</name>
<dbReference type="InterPro" id="IPR013783">
    <property type="entry name" value="Ig-like_fold"/>
</dbReference>